<dbReference type="InterPro" id="IPR001901">
    <property type="entry name" value="Translocase_SecE/Sec61-g"/>
</dbReference>
<evidence type="ECO:0000256" key="1">
    <source>
        <dbReference type="ARBA" id="ARBA00004370"/>
    </source>
</evidence>
<keyword evidence="7 9" id="KW-0811">Translocation</keyword>
<comment type="subcellular location">
    <subcellularLocation>
        <location evidence="1">Membrane</location>
    </subcellularLocation>
</comment>
<dbReference type="GO" id="GO:0008320">
    <property type="term" value="F:protein transmembrane transporter activity"/>
    <property type="evidence" value="ECO:0007669"/>
    <property type="project" value="UniProtKB-UniRule"/>
</dbReference>
<comment type="caution">
    <text evidence="9">Lacks conserved residue(s) required for the propagation of feature annotation.</text>
</comment>
<gene>
    <name evidence="9 10" type="primary">secE</name>
    <name evidence="10" type="ORF">DN745_17995</name>
</gene>
<dbReference type="GO" id="GO:0006605">
    <property type="term" value="P:protein targeting"/>
    <property type="evidence" value="ECO:0007669"/>
    <property type="project" value="UniProtKB-UniRule"/>
</dbReference>
<name>A0A2Z4FR64_9DELT</name>
<dbReference type="HAMAP" id="MF_00422">
    <property type="entry name" value="SecE"/>
    <property type="match status" value="1"/>
</dbReference>
<keyword evidence="2 9" id="KW-0813">Transport</keyword>
<evidence type="ECO:0000256" key="4">
    <source>
        <dbReference type="ARBA" id="ARBA00022692"/>
    </source>
</evidence>
<evidence type="ECO:0000256" key="2">
    <source>
        <dbReference type="ARBA" id="ARBA00022448"/>
    </source>
</evidence>
<evidence type="ECO:0000313" key="10">
    <source>
        <dbReference type="EMBL" id="AWV91116.1"/>
    </source>
</evidence>
<dbReference type="GO" id="GO:0043952">
    <property type="term" value="P:protein transport by the Sec complex"/>
    <property type="evidence" value="ECO:0007669"/>
    <property type="project" value="UniProtKB-UniRule"/>
</dbReference>
<dbReference type="OrthoDB" id="5382262at2"/>
<dbReference type="EMBL" id="CP030032">
    <property type="protein sequence ID" value="AWV91116.1"/>
    <property type="molecule type" value="Genomic_DNA"/>
</dbReference>
<dbReference type="Gene3D" id="1.20.5.1030">
    <property type="entry name" value="Preprotein translocase secy subunit"/>
    <property type="match status" value="1"/>
</dbReference>
<dbReference type="Pfam" id="PF00584">
    <property type="entry name" value="SecE"/>
    <property type="match status" value="1"/>
</dbReference>
<dbReference type="AlphaFoldDB" id="A0A2Z4FR64"/>
<evidence type="ECO:0000256" key="8">
    <source>
        <dbReference type="ARBA" id="ARBA00023136"/>
    </source>
</evidence>
<evidence type="ECO:0000256" key="9">
    <source>
        <dbReference type="HAMAP-Rule" id="MF_00422"/>
    </source>
</evidence>
<comment type="subunit">
    <text evidence="9">Component of the Sec protein translocase complex. Heterotrimer consisting of SecY, SecE and SecG subunits. The heterotrimers can form oligomers, although 1 heterotrimer is thought to be able to translocate proteins. Interacts with the ribosome. Interacts with SecDF, and other proteins may be involved. Interacts with SecA.</text>
</comment>
<evidence type="ECO:0000313" key="11">
    <source>
        <dbReference type="Proteomes" id="UP000249799"/>
    </source>
</evidence>
<dbReference type="NCBIfam" id="TIGR00964">
    <property type="entry name" value="secE_bact"/>
    <property type="match status" value="1"/>
</dbReference>
<dbReference type="PANTHER" id="PTHR33910">
    <property type="entry name" value="PROTEIN TRANSLOCASE SUBUNIT SECE"/>
    <property type="match status" value="1"/>
</dbReference>
<dbReference type="PROSITE" id="PS01067">
    <property type="entry name" value="SECE_SEC61G"/>
    <property type="match status" value="1"/>
</dbReference>
<dbReference type="GO" id="GO:0065002">
    <property type="term" value="P:intracellular protein transmembrane transport"/>
    <property type="evidence" value="ECO:0007669"/>
    <property type="project" value="UniProtKB-UniRule"/>
</dbReference>
<proteinExistence type="inferred from homology"/>
<evidence type="ECO:0000256" key="6">
    <source>
        <dbReference type="ARBA" id="ARBA00022989"/>
    </source>
</evidence>
<comment type="function">
    <text evidence="9">Essential subunit of the Sec protein translocation channel SecYEG. Clamps together the 2 halves of SecY. May contact the channel plug during translocation.</text>
</comment>
<keyword evidence="8 9" id="KW-0472">Membrane</keyword>
<dbReference type="PRINTS" id="PR01650">
    <property type="entry name" value="SECETRNLCASE"/>
</dbReference>
<dbReference type="Proteomes" id="UP000249799">
    <property type="component" value="Chromosome"/>
</dbReference>
<comment type="similarity">
    <text evidence="9">Belongs to the SecE/SEC61-gamma family.</text>
</comment>
<dbReference type="InterPro" id="IPR038379">
    <property type="entry name" value="SecE_sf"/>
</dbReference>
<protein>
    <recommendedName>
        <fullName evidence="9">Protein translocase subunit SecE</fullName>
    </recommendedName>
</protein>
<feature type="transmembrane region" description="Helical" evidence="9">
    <location>
        <begin position="96"/>
        <end position="113"/>
    </location>
</feature>
<keyword evidence="4 9" id="KW-0812">Transmembrane</keyword>
<dbReference type="PANTHER" id="PTHR33910:SF1">
    <property type="entry name" value="PROTEIN TRANSLOCASE SUBUNIT SECE"/>
    <property type="match status" value="1"/>
</dbReference>
<evidence type="ECO:0000256" key="3">
    <source>
        <dbReference type="ARBA" id="ARBA00022475"/>
    </source>
</evidence>
<dbReference type="RefSeq" id="WP_111337090.1">
    <property type="nucleotide sequence ID" value="NZ_CP030032.1"/>
</dbReference>
<feature type="transmembrane region" description="Helical" evidence="9">
    <location>
        <begin position="9"/>
        <end position="30"/>
    </location>
</feature>
<evidence type="ECO:0000256" key="5">
    <source>
        <dbReference type="ARBA" id="ARBA00022927"/>
    </source>
</evidence>
<keyword evidence="3 9" id="KW-1003">Cell membrane</keyword>
<feature type="transmembrane region" description="Helical" evidence="9">
    <location>
        <begin position="45"/>
        <end position="65"/>
    </location>
</feature>
<dbReference type="InterPro" id="IPR005807">
    <property type="entry name" value="SecE_bac"/>
</dbReference>
<dbReference type="GO" id="GO:0009306">
    <property type="term" value="P:protein secretion"/>
    <property type="evidence" value="ECO:0007669"/>
    <property type="project" value="UniProtKB-UniRule"/>
</dbReference>
<accession>A0A2Z4FR64</accession>
<dbReference type="KEGG" id="bsed:DN745_17995"/>
<evidence type="ECO:0000256" key="7">
    <source>
        <dbReference type="ARBA" id="ARBA00023010"/>
    </source>
</evidence>
<keyword evidence="11" id="KW-1185">Reference proteome</keyword>
<reference evidence="10 11" key="1">
    <citation type="submission" date="2018-06" db="EMBL/GenBank/DDBJ databases">
        <title>Lujinxingia sediminis gen. nov. sp. nov., a new facultative anaerobic member of the class Deltaproteobacteria, and proposal of Lujinxingaceae fam. nov.</title>
        <authorList>
            <person name="Guo L.-Y."/>
            <person name="Li C.-M."/>
            <person name="Wang S."/>
            <person name="Du Z.-J."/>
        </authorList>
    </citation>
    <scope>NUCLEOTIDE SEQUENCE [LARGE SCALE GENOMIC DNA]</scope>
    <source>
        <strain evidence="10 11">FA350</strain>
    </source>
</reference>
<keyword evidence="6 9" id="KW-1133">Transmembrane helix</keyword>
<dbReference type="GO" id="GO:0005886">
    <property type="term" value="C:plasma membrane"/>
    <property type="evidence" value="ECO:0007669"/>
    <property type="project" value="UniProtKB-UniRule"/>
</dbReference>
<organism evidence="10 11">
    <name type="scientific">Bradymonas sediminis</name>
    <dbReference type="NCBI Taxonomy" id="1548548"/>
    <lineage>
        <taxon>Bacteria</taxon>
        <taxon>Deltaproteobacteria</taxon>
        <taxon>Bradymonadales</taxon>
        <taxon>Bradymonadaceae</taxon>
        <taxon>Bradymonas</taxon>
    </lineage>
</organism>
<sequence length="130" mass="14933">MDVSRYVNLVYFGIAILAFTIFDKSLIWLWESVDALRQVSIVGDAITLSTLIAIGLTVALVLYLYKRVDIRRYFSEVIIELQKVTWPNWSQTKRSTVITIVFTVVLSVFLWGSDQLWSKLTTWLLTNPGV</sequence>
<keyword evidence="5 9" id="KW-0653">Protein transport</keyword>